<evidence type="ECO:0000256" key="8">
    <source>
        <dbReference type="ARBA" id="ARBA00022989"/>
    </source>
</evidence>
<keyword evidence="4 10" id="KW-0812">Transmembrane</keyword>
<comment type="function">
    <text evidence="10">Catalyzes the condensation of 2 ATP molecules into cyclic di-AMP (c-di-AMP), a second messenger used to regulate differing processes in different bacteria.</text>
</comment>
<dbReference type="HAMAP" id="MF_01499">
    <property type="entry name" value="DacA"/>
    <property type="match status" value="1"/>
</dbReference>
<sequence length="271" mass="29920">MKAWESLKEMFADTGSIPLYLLEWVLLFVLIYYVFRILKENNAKYLIIVYAVLIVAVGIVMVLAPGLDSNAYVIYIMLMSVFFLLLFSTEIKRQIWAGKRGAAAATMESTSAVGSRAEEYIGSIVKAVQSLSKANIGALIVLSNGNLPKEIIESGVSLGAKISNQLIEGIFIPKAPLHDGAMIIYGDKIQAAGCFLPLTQRDFPKDYGTRHRAAIGVTEAADVSAIVVSEETGIVSVVKRGEITRYVDSESLKKFLRDYYWKEFNTEGKRS</sequence>
<evidence type="ECO:0000256" key="6">
    <source>
        <dbReference type="ARBA" id="ARBA00022741"/>
    </source>
</evidence>
<dbReference type="Gene3D" id="3.40.1700.10">
    <property type="entry name" value="DNA integrity scanning protein, DisA, N-terminal domain"/>
    <property type="match status" value="1"/>
</dbReference>
<keyword evidence="9 10" id="KW-0472">Membrane</keyword>
<dbReference type="EMBL" id="DXAJ01000052">
    <property type="protein sequence ID" value="HJA02442.1"/>
    <property type="molecule type" value="Genomic_DNA"/>
</dbReference>
<dbReference type="GO" id="GO:0005524">
    <property type="term" value="F:ATP binding"/>
    <property type="evidence" value="ECO:0007669"/>
    <property type="project" value="UniProtKB-UniRule"/>
</dbReference>
<comment type="catalytic activity">
    <reaction evidence="1 10">
        <text>2 ATP = 3',3'-c-di-AMP + 2 diphosphate</text>
        <dbReference type="Rhea" id="RHEA:35655"/>
        <dbReference type="ChEBI" id="CHEBI:30616"/>
        <dbReference type="ChEBI" id="CHEBI:33019"/>
        <dbReference type="ChEBI" id="CHEBI:71500"/>
        <dbReference type="EC" id="2.7.7.85"/>
    </reaction>
</comment>
<name>A0A9D2H1Y4_9FIRM</name>
<proteinExistence type="inferred from homology"/>
<dbReference type="InterPro" id="IPR034701">
    <property type="entry name" value="CdaA"/>
</dbReference>
<comment type="subunit">
    <text evidence="10">Probably a homodimer.</text>
</comment>
<reference evidence="12" key="1">
    <citation type="journal article" date="2021" name="PeerJ">
        <title>Extensive microbial diversity within the chicken gut microbiome revealed by metagenomics and culture.</title>
        <authorList>
            <person name="Gilroy R."/>
            <person name="Ravi A."/>
            <person name="Getino M."/>
            <person name="Pursley I."/>
            <person name="Horton D.L."/>
            <person name="Alikhan N.F."/>
            <person name="Baker D."/>
            <person name="Gharbi K."/>
            <person name="Hall N."/>
            <person name="Watson M."/>
            <person name="Adriaenssens E.M."/>
            <person name="Foster-Nyarko E."/>
            <person name="Jarju S."/>
            <person name="Secka A."/>
            <person name="Antonio M."/>
            <person name="Oren A."/>
            <person name="Chaudhuri R.R."/>
            <person name="La Ragione R."/>
            <person name="Hildebrand F."/>
            <person name="Pallen M.J."/>
        </authorList>
    </citation>
    <scope>NUCLEOTIDE SEQUENCE</scope>
    <source>
        <strain evidence="12">CHK156-179</strain>
    </source>
</reference>
<evidence type="ECO:0000256" key="2">
    <source>
        <dbReference type="ARBA" id="ARBA00022475"/>
    </source>
</evidence>
<feature type="transmembrane region" description="Helical" evidence="10">
    <location>
        <begin position="72"/>
        <end position="91"/>
    </location>
</feature>
<dbReference type="GO" id="GO:0106408">
    <property type="term" value="F:diadenylate cyclase activity"/>
    <property type="evidence" value="ECO:0007669"/>
    <property type="project" value="UniProtKB-EC"/>
</dbReference>
<evidence type="ECO:0000313" key="13">
    <source>
        <dbReference type="Proteomes" id="UP000824221"/>
    </source>
</evidence>
<dbReference type="Proteomes" id="UP000824221">
    <property type="component" value="Unassembled WGS sequence"/>
</dbReference>
<evidence type="ECO:0000313" key="12">
    <source>
        <dbReference type="EMBL" id="HJA02442.1"/>
    </source>
</evidence>
<evidence type="ECO:0000256" key="5">
    <source>
        <dbReference type="ARBA" id="ARBA00022695"/>
    </source>
</evidence>
<dbReference type="AlphaFoldDB" id="A0A9D2H1Y4"/>
<dbReference type="GO" id="GO:0006171">
    <property type="term" value="P:cAMP biosynthetic process"/>
    <property type="evidence" value="ECO:0007669"/>
    <property type="project" value="InterPro"/>
</dbReference>
<dbReference type="InterPro" id="IPR050338">
    <property type="entry name" value="DisA"/>
</dbReference>
<dbReference type="PROSITE" id="PS51794">
    <property type="entry name" value="DAC"/>
    <property type="match status" value="1"/>
</dbReference>
<keyword evidence="6 10" id="KW-0547">Nucleotide-binding</keyword>
<dbReference type="SUPFAM" id="SSF143597">
    <property type="entry name" value="YojJ-like"/>
    <property type="match status" value="1"/>
</dbReference>
<accession>A0A9D2H1Y4</accession>
<dbReference type="PANTHER" id="PTHR34185:SF1">
    <property type="entry name" value="DIADENYLATE CYCLASE"/>
    <property type="match status" value="1"/>
</dbReference>
<evidence type="ECO:0000256" key="7">
    <source>
        <dbReference type="ARBA" id="ARBA00022840"/>
    </source>
</evidence>
<dbReference type="Pfam" id="PF02457">
    <property type="entry name" value="DAC"/>
    <property type="match status" value="1"/>
</dbReference>
<evidence type="ECO:0000256" key="4">
    <source>
        <dbReference type="ARBA" id="ARBA00022692"/>
    </source>
</evidence>
<comment type="similarity">
    <text evidence="10">Belongs to the adenylate cyclase family. DacA/CdaA subfamily.</text>
</comment>
<keyword evidence="2 10" id="KW-1003">Cell membrane</keyword>
<feature type="domain" description="DAC" evidence="11">
    <location>
        <begin position="103"/>
        <end position="249"/>
    </location>
</feature>
<evidence type="ECO:0000256" key="3">
    <source>
        <dbReference type="ARBA" id="ARBA00022679"/>
    </source>
</evidence>
<keyword evidence="5 10" id="KW-0548">Nucleotidyltransferase</keyword>
<dbReference type="GO" id="GO:0004016">
    <property type="term" value="F:adenylate cyclase activity"/>
    <property type="evidence" value="ECO:0007669"/>
    <property type="project" value="UniProtKB-UniRule"/>
</dbReference>
<protein>
    <recommendedName>
        <fullName evidence="10">Diadenylate cyclase</fullName>
        <shortName evidence="10">DAC</shortName>
        <ecNumber evidence="10">2.7.7.85</ecNumber>
    </recommendedName>
    <alternativeName>
        <fullName evidence="10">Cyclic-di-AMP synthase</fullName>
        <shortName evidence="10">c-di-AMP synthase</shortName>
    </alternativeName>
</protein>
<feature type="transmembrane region" description="Helical" evidence="10">
    <location>
        <begin position="47"/>
        <end position="66"/>
    </location>
</feature>
<dbReference type="FunFam" id="3.40.1700.10:FF:000002">
    <property type="entry name" value="Diadenylate cyclase"/>
    <property type="match status" value="1"/>
</dbReference>
<dbReference type="InterPro" id="IPR003390">
    <property type="entry name" value="DNA_integrity_scan_DisA_N"/>
</dbReference>
<organism evidence="12 13">
    <name type="scientific">Candidatus Gallimonas gallistercoris</name>
    <dbReference type="NCBI Taxonomy" id="2838602"/>
    <lineage>
        <taxon>Bacteria</taxon>
        <taxon>Bacillati</taxon>
        <taxon>Bacillota</taxon>
        <taxon>Clostridia</taxon>
        <taxon>Candidatus Gallimonas</taxon>
    </lineage>
</organism>
<comment type="caution">
    <text evidence="12">The sequence shown here is derived from an EMBL/GenBank/DDBJ whole genome shotgun (WGS) entry which is preliminary data.</text>
</comment>
<comment type="caution">
    <text evidence="10">Lacks conserved residue(s) required for the propagation of feature annotation.</text>
</comment>
<evidence type="ECO:0000256" key="1">
    <source>
        <dbReference type="ARBA" id="ARBA00000877"/>
    </source>
</evidence>
<feature type="transmembrane region" description="Helical" evidence="10">
    <location>
        <begin position="17"/>
        <end position="35"/>
    </location>
</feature>
<dbReference type="InterPro" id="IPR036888">
    <property type="entry name" value="DNA_integrity_DisA_N_sf"/>
</dbReference>
<dbReference type="EC" id="2.7.7.85" evidence="10"/>
<dbReference type="PANTHER" id="PTHR34185">
    <property type="entry name" value="DIADENYLATE CYCLASE"/>
    <property type="match status" value="1"/>
</dbReference>
<dbReference type="PIRSF" id="PIRSF004793">
    <property type="entry name" value="UCP004793"/>
    <property type="match status" value="1"/>
</dbReference>
<evidence type="ECO:0000259" key="11">
    <source>
        <dbReference type="PROSITE" id="PS51794"/>
    </source>
</evidence>
<keyword evidence="3 10" id="KW-0808">Transferase</keyword>
<keyword evidence="8 10" id="KW-1133">Transmembrane helix</keyword>
<reference evidence="12" key="2">
    <citation type="submission" date="2021-04" db="EMBL/GenBank/DDBJ databases">
        <authorList>
            <person name="Gilroy R."/>
        </authorList>
    </citation>
    <scope>NUCLEOTIDE SEQUENCE</scope>
    <source>
        <strain evidence="12">CHK156-179</strain>
    </source>
</reference>
<keyword evidence="7 10" id="KW-0067">ATP-binding</keyword>
<dbReference type="InterPro" id="IPR014046">
    <property type="entry name" value="C-di-AMP_synthase"/>
</dbReference>
<gene>
    <name evidence="10" type="primary">dacA</name>
    <name evidence="12" type="ORF">H9797_03570</name>
</gene>
<evidence type="ECO:0000256" key="10">
    <source>
        <dbReference type="HAMAP-Rule" id="MF_01499"/>
    </source>
</evidence>
<evidence type="ECO:0000256" key="9">
    <source>
        <dbReference type="ARBA" id="ARBA00023136"/>
    </source>
</evidence>